<dbReference type="AlphaFoldDB" id="A0A8I6RN93"/>
<dbReference type="InterPro" id="IPR000033">
    <property type="entry name" value="LDLR_classB_rpt"/>
</dbReference>
<dbReference type="CTD" id="38174"/>
<dbReference type="GO" id="GO:0017147">
    <property type="term" value="F:Wnt-protein binding"/>
    <property type="evidence" value="ECO:0007669"/>
    <property type="project" value="TreeGrafter"/>
</dbReference>
<evidence type="ECO:0000256" key="15">
    <source>
        <dbReference type="PROSITE-ProRule" id="PRU00461"/>
    </source>
</evidence>
<evidence type="ECO:0000256" key="13">
    <source>
        <dbReference type="ARBA" id="ARBA00040020"/>
    </source>
</evidence>
<evidence type="ECO:0000313" key="20">
    <source>
        <dbReference type="Proteomes" id="UP000494040"/>
    </source>
</evidence>
<evidence type="ECO:0000256" key="9">
    <source>
        <dbReference type="ARBA" id="ARBA00023136"/>
    </source>
</evidence>
<dbReference type="PANTHER" id="PTHR46513">
    <property type="entry name" value="VITELLOGENIN RECEPTOR-LIKE PROTEIN-RELATED-RELATED"/>
    <property type="match status" value="1"/>
</dbReference>
<dbReference type="OMA" id="RCEQNST"/>
<keyword evidence="20" id="KW-1185">Reference proteome</keyword>
<keyword evidence="7" id="KW-0744">Spermatogenesis</keyword>
<comment type="subcellular location">
    <subcellularLocation>
        <location evidence="1">Cell membrane</location>
        <topology evidence="1">Single-pass type I membrane protein</topology>
    </subcellularLocation>
</comment>
<evidence type="ECO:0000256" key="5">
    <source>
        <dbReference type="ARBA" id="ARBA00022737"/>
    </source>
</evidence>
<dbReference type="Gene3D" id="2.120.10.30">
    <property type="entry name" value="TolB, C-terminal domain"/>
    <property type="match status" value="1"/>
</dbReference>
<proteinExistence type="inferred from homology"/>
<evidence type="ECO:0000313" key="19">
    <source>
        <dbReference type="EnsemblMetazoa" id="XP_014248357.1"/>
    </source>
</evidence>
<sequence length="552" mass="61925">MILFFLVPFFLGANGDWEIGVATEHQVELLNREGQLLSTTAQNMSKMNALTYDPIYGHLYFSDSSQPNASIFQIEVAKDGRTSNVKPVVKKIGSSIEGLAHDPLSSMLFWTTGVEKTIMTASLKDEEAEPKILLTSKLPKGIAVDPCQRQLFWTNCYTSESTIERSLLDGSKRLVLIKDLFLPVSITISQEERMIYWVEVFHNHFSVTRAALDGTQIENVIKDKDQQPFSIAVTPNHIYWTDFANNAVWSANKTNSLIVPHKIKMYHRVKPRGIVALSQYDKLDESECKNLKELQLKIPSRVRVSLGTCFHGYINKSGGCDCVPGYNGHYCEVSVCHNYCLGSGNCTFSDGGPVCSCPETLKGDRCEIRVCAEGLCMNNGTCVVITGQETCSCTEGYFGDRCQFSTALCDTYCTEVDDTTQLAFKDCSCETWALTGRPSSFISMKSVKKWQIISWSLMGVLSLFIFIFFGMLYKIYGLSSRPKLVRRFQPTQGKNAKTADHCEIAIENCCNMNICEIPCYEPEFRTPKGKDKKGEKKTLLDNEVLNQNTDLF</sequence>
<reference evidence="19" key="1">
    <citation type="submission" date="2022-01" db="UniProtKB">
        <authorList>
            <consortium name="EnsemblMetazoa"/>
        </authorList>
    </citation>
    <scope>IDENTIFICATION</scope>
</reference>
<dbReference type="SMART" id="SM00181">
    <property type="entry name" value="EGF"/>
    <property type="match status" value="3"/>
</dbReference>
<organism evidence="19 20">
    <name type="scientific">Cimex lectularius</name>
    <name type="common">Bed bug</name>
    <name type="synonym">Acanthia lectularia</name>
    <dbReference type="NCBI Taxonomy" id="79782"/>
    <lineage>
        <taxon>Eukaryota</taxon>
        <taxon>Metazoa</taxon>
        <taxon>Ecdysozoa</taxon>
        <taxon>Arthropoda</taxon>
        <taxon>Hexapoda</taxon>
        <taxon>Insecta</taxon>
        <taxon>Pterygota</taxon>
        <taxon>Neoptera</taxon>
        <taxon>Paraneoptera</taxon>
        <taxon>Hemiptera</taxon>
        <taxon>Heteroptera</taxon>
        <taxon>Panheteroptera</taxon>
        <taxon>Cimicomorpha</taxon>
        <taxon>Cimicidae</taxon>
        <taxon>Cimex</taxon>
    </lineage>
</organism>
<dbReference type="EnsemblMetazoa" id="XM_014392871.2">
    <property type="protein sequence ID" value="XP_014248357.1"/>
    <property type="gene ID" value="LOC106666010"/>
</dbReference>
<name>A0A8I6RN93_CIMLE</name>
<dbReference type="GO" id="GO:0048477">
    <property type="term" value="P:oogenesis"/>
    <property type="evidence" value="ECO:0007669"/>
    <property type="project" value="UniProtKB-KW"/>
</dbReference>
<dbReference type="KEGG" id="clec:106666010"/>
<dbReference type="RefSeq" id="XP_014248357.1">
    <property type="nucleotide sequence ID" value="XM_014392871.2"/>
</dbReference>
<evidence type="ECO:0000256" key="12">
    <source>
        <dbReference type="ARBA" id="ARBA00038070"/>
    </source>
</evidence>
<dbReference type="Proteomes" id="UP000494040">
    <property type="component" value="Unassembled WGS sequence"/>
</dbReference>
<dbReference type="InterPro" id="IPR050778">
    <property type="entry name" value="Cueball_EGF_LRP_Nidogen"/>
</dbReference>
<dbReference type="GO" id="GO:0042813">
    <property type="term" value="F:Wnt receptor activity"/>
    <property type="evidence" value="ECO:0007669"/>
    <property type="project" value="TreeGrafter"/>
</dbReference>
<keyword evidence="16" id="KW-0812">Transmembrane</keyword>
<evidence type="ECO:0000256" key="1">
    <source>
        <dbReference type="ARBA" id="ARBA00004251"/>
    </source>
</evidence>
<keyword evidence="8" id="KW-0896">Oogenesis</keyword>
<dbReference type="GeneID" id="106666010"/>
<keyword evidence="11" id="KW-0325">Glycoprotein</keyword>
<dbReference type="GO" id="GO:0060070">
    <property type="term" value="P:canonical Wnt signaling pathway"/>
    <property type="evidence" value="ECO:0007669"/>
    <property type="project" value="TreeGrafter"/>
</dbReference>
<keyword evidence="4 17" id="KW-0732">Signal</keyword>
<dbReference type="SUPFAM" id="SSF63825">
    <property type="entry name" value="YWTD domain"/>
    <property type="match status" value="1"/>
</dbReference>
<keyword evidence="16" id="KW-1133">Transmembrane helix</keyword>
<dbReference type="SUPFAM" id="SSF57196">
    <property type="entry name" value="EGF/Laminin"/>
    <property type="match status" value="1"/>
</dbReference>
<keyword evidence="3 14" id="KW-0245">EGF-like domain</keyword>
<keyword evidence="9 16" id="KW-0472">Membrane</keyword>
<feature type="chain" id="PRO_5035190915" description="Protein cueball" evidence="17">
    <location>
        <begin position="16"/>
        <end position="552"/>
    </location>
</feature>
<dbReference type="CDD" id="cd00054">
    <property type="entry name" value="EGF_CA"/>
    <property type="match status" value="1"/>
</dbReference>
<feature type="signal peptide" evidence="17">
    <location>
        <begin position="1"/>
        <end position="15"/>
    </location>
</feature>
<accession>A0A8I6RN93</accession>
<dbReference type="PROSITE" id="PS51120">
    <property type="entry name" value="LDLRB"/>
    <property type="match status" value="1"/>
</dbReference>
<evidence type="ECO:0000256" key="10">
    <source>
        <dbReference type="ARBA" id="ARBA00023157"/>
    </source>
</evidence>
<dbReference type="InterPro" id="IPR000742">
    <property type="entry name" value="EGF"/>
</dbReference>
<protein>
    <recommendedName>
        <fullName evidence="13">Protein cueball</fullName>
    </recommendedName>
</protein>
<dbReference type="Gene3D" id="2.10.25.10">
    <property type="entry name" value="Laminin"/>
    <property type="match status" value="2"/>
</dbReference>
<dbReference type="PROSITE" id="PS00022">
    <property type="entry name" value="EGF_1"/>
    <property type="match status" value="1"/>
</dbReference>
<evidence type="ECO:0000259" key="18">
    <source>
        <dbReference type="PROSITE" id="PS50026"/>
    </source>
</evidence>
<dbReference type="PROSITE" id="PS50026">
    <property type="entry name" value="EGF_3"/>
    <property type="match status" value="1"/>
</dbReference>
<evidence type="ECO:0000256" key="17">
    <source>
        <dbReference type="SAM" id="SignalP"/>
    </source>
</evidence>
<dbReference type="OrthoDB" id="382013at2759"/>
<dbReference type="GO" id="GO:0007283">
    <property type="term" value="P:spermatogenesis"/>
    <property type="evidence" value="ECO:0007669"/>
    <property type="project" value="UniProtKB-KW"/>
</dbReference>
<dbReference type="PANTHER" id="PTHR46513:SF42">
    <property type="entry name" value="PROTEIN CUEBALL"/>
    <property type="match status" value="1"/>
</dbReference>
<evidence type="ECO:0000256" key="14">
    <source>
        <dbReference type="PROSITE-ProRule" id="PRU00076"/>
    </source>
</evidence>
<feature type="transmembrane region" description="Helical" evidence="16">
    <location>
        <begin position="452"/>
        <end position="473"/>
    </location>
</feature>
<dbReference type="SMART" id="SM00135">
    <property type="entry name" value="LY"/>
    <property type="match status" value="5"/>
</dbReference>
<dbReference type="GO" id="GO:0005886">
    <property type="term" value="C:plasma membrane"/>
    <property type="evidence" value="ECO:0007669"/>
    <property type="project" value="UniProtKB-SubCell"/>
</dbReference>
<feature type="repeat" description="LDL-receptor class B" evidence="15">
    <location>
        <begin position="193"/>
        <end position="237"/>
    </location>
</feature>
<evidence type="ECO:0000256" key="6">
    <source>
        <dbReference type="ARBA" id="ARBA00022782"/>
    </source>
</evidence>
<dbReference type="InterPro" id="IPR011042">
    <property type="entry name" value="6-blade_b-propeller_TolB-like"/>
</dbReference>
<keyword evidence="5" id="KW-0677">Repeat</keyword>
<evidence type="ECO:0000256" key="16">
    <source>
        <dbReference type="SAM" id="Phobius"/>
    </source>
</evidence>
<evidence type="ECO:0000256" key="11">
    <source>
        <dbReference type="ARBA" id="ARBA00023180"/>
    </source>
</evidence>
<evidence type="ECO:0000256" key="4">
    <source>
        <dbReference type="ARBA" id="ARBA00022729"/>
    </source>
</evidence>
<feature type="domain" description="EGF-like" evidence="18">
    <location>
        <begin position="367"/>
        <end position="403"/>
    </location>
</feature>
<evidence type="ECO:0000256" key="2">
    <source>
        <dbReference type="ARBA" id="ARBA00022475"/>
    </source>
</evidence>
<comment type="caution">
    <text evidence="14">Lacks conserved residue(s) required for the propagation of feature annotation.</text>
</comment>
<comment type="similarity">
    <text evidence="12">Belongs to the cueball family.</text>
</comment>
<evidence type="ECO:0000256" key="8">
    <source>
        <dbReference type="ARBA" id="ARBA00022943"/>
    </source>
</evidence>
<feature type="disulfide bond" evidence="14">
    <location>
        <begin position="393"/>
        <end position="402"/>
    </location>
</feature>
<evidence type="ECO:0000256" key="3">
    <source>
        <dbReference type="ARBA" id="ARBA00022536"/>
    </source>
</evidence>
<dbReference type="PROSITE" id="PS01186">
    <property type="entry name" value="EGF_2"/>
    <property type="match status" value="1"/>
</dbReference>
<keyword evidence="2" id="KW-1003">Cell membrane</keyword>
<keyword evidence="10 14" id="KW-1015">Disulfide bond</keyword>
<keyword evidence="6" id="KW-0221">Differentiation</keyword>
<evidence type="ECO:0000256" key="7">
    <source>
        <dbReference type="ARBA" id="ARBA00022871"/>
    </source>
</evidence>